<evidence type="ECO:0000313" key="3">
    <source>
        <dbReference type="Proteomes" id="UP001218188"/>
    </source>
</evidence>
<accession>A0AAD6T9E0</accession>
<evidence type="ECO:0000256" key="1">
    <source>
        <dbReference type="SAM" id="MobiDB-lite"/>
    </source>
</evidence>
<dbReference type="EMBL" id="JARJCM010000017">
    <property type="protein sequence ID" value="KAJ7041306.1"/>
    <property type="molecule type" value="Genomic_DNA"/>
</dbReference>
<reference evidence="2" key="1">
    <citation type="submission" date="2023-03" db="EMBL/GenBank/DDBJ databases">
        <title>Massive genome expansion in bonnet fungi (Mycena s.s.) driven by repeated elements and novel gene families across ecological guilds.</title>
        <authorList>
            <consortium name="Lawrence Berkeley National Laboratory"/>
            <person name="Harder C.B."/>
            <person name="Miyauchi S."/>
            <person name="Viragh M."/>
            <person name="Kuo A."/>
            <person name="Thoen E."/>
            <person name="Andreopoulos B."/>
            <person name="Lu D."/>
            <person name="Skrede I."/>
            <person name="Drula E."/>
            <person name="Henrissat B."/>
            <person name="Morin E."/>
            <person name="Kohler A."/>
            <person name="Barry K."/>
            <person name="LaButti K."/>
            <person name="Morin E."/>
            <person name="Salamov A."/>
            <person name="Lipzen A."/>
            <person name="Mereny Z."/>
            <person name="Hegedus B."/>
            <person name="Baldrian P."/>
            <person name="Stursova M."/>
            <person name="Weitz H."/>
            <person name="Taylor A."/>
            <person name="Grigoriev I.V."/>
            <person name="Nagy L.G."/>
            <person name="Martin F."/>
            <person name="Kauserud H."/>
        </authorList>
    </citation>
    <scope>NUCLEOTIDE SEQUENCE</scope>
    <source>
        <strain evidence="2">CBHHK200</strain>
    </source>
</reference>
<protein>
    <submittedName>
        <fullName evidence="2">Uncharacterized protein</fullName>
    </submittedName>
</protein>
<comment type="caution">
    <text evidence="2">The sequence shown here is derived from an EMBL/GenBank/DDBJ whole genome shotgun (WGS) entry which is preliminary data.</text>
</comment>
<evidence type="ECO:0000313" key="2">
    <source>
        <dbReference type="EMBL" id="KAJ7041306.1"/>
    </source>
</evidence>
<name>A0AAD6T9E0_9AGAR</name>
<sequence length="263" mass="28259">MIEELRMAATRCGGSVESDGDKGSAGPDGMGSYTQLRAVRSGLPVGDFISVEWCTVRVEVTEIQSKGREREGSLQRFRLTSFILCFVTQSKDSPFISISLRTADKYQVAPDTRSPRQKLVAGRNNGTNTVVHAFAGFTARHCTLNELSGTQDCIPSKVPACLRLGSAMVVGFLRHLAHQGIQYFAAPPAPAAPAIPATVVPGSEAWNITTYMHNTGSQPSSVPSGIYSFNFAEPKSAPSRDTESFETSPNSRSHTAPPPPEQL</sequence>
<organism evidence="2 3">
    <name type="scientific">Mycena alexandri</name>
    <dbReference type="NCBI Taxonomy" id="1745969"/>
    <lineage>
        <taxon>Eukaryota</taxon>
        <taxon>Fungi</taxon>
        <taxon>Dikarya</taxon>
        <taxon>Basidiomycota</taxon>
        <taxon>Agaricomycotina</taxon>
        <taxon>Agaricomycetes</taxon>
        <taxon>Agaricomycetidae</taxon>
        <taxon>Agaricales</taxon>
        <taxon>Marasmiineae</taxon>
        <taxon>Mycenaceae</taxon>
        <taxon>Mycena</taxon>
    </lineage>
</organism>
<dbReference type="AlphaFoldDB" id="A0AAD6T9E0"/>
<proteinExistence type="predicted"/>
<dbReference type="Proteomes" id="UP001218188">
    <property type="component" value="Unassembled WGS sequence"/>
</dbReference>
<keyword evidence="3" id="KW-1185">Reference proteome</keyword>
<feature type="region of interest" description="Disordered" evidence="1">
    <location>
        <begin position="9"/>
        <end position="29"/>
    </location>
</feature>
<feature type="region of interest" description="Disordered" evidence="1">
    <location>
        <begin position="232"/>
        <end position="263"/>
    </location>
</feature>
<feature type="compositionally biased region" description="Polar residues" evidence="1">
    <location>
        <begin position="245"/>
        <end position="254"/>
    </location>
</feature>
<gene>
    <name evidence="2" type="ORF">C8F04DRAFT_1177136</name>
</gene>